<evidence type="ECO:0000313" key="1">
    <source>
        <dbReference type="EMBL" id="ADL05746.1"/>
    </source>
</evidence>
<accession>D9R8L7</accession>
<dbReference type="RefSeq" id="WP_013273816.1">
    <property type="nucleotide sequence ID" value="NC_014376.1"/>
</dbReference>
<sequence length="165" mass="19063">MTALKIEEIRTFTSKLFVGEIFDQFLAKEAVIATFNTFTIDGTIRTAYYSKDEQEEMNLGQLSTWAMMKPFCFSLIKGKRLPVSFRIILQMSKEGTERFLASRQIPLAPDQVKGLYLNIRYEEDKLSCVTGTSVSIFTLDKTLDEEWDQAMKGFLKRNEIPFLEE</sequence>
<dbReference type="Proteomes" id="UP000001662">
    <property type="component" value="Chromosome"/>
</dbReference>
<dbReference type="OrthoDB" id="9787986at2"/>
<gene>
    <name evidence="1" type="ordered locus">Closa_3216</name>
</gene>
<proteinExistence type="predicted"/>
<dbReference type="InterPro" id="IPR043779">
    <property type="entry name" value="DUF5721"/>
</dbReference>
<protein>
    <submittedName>
        <fullName evidence="1">Uncharacterized protein</fullName>
    </submittedName>
</protein>
<dbReference type="PaxDb" id="610130-Closa_3216"/>
<dbReference type="EMBL" id="CP002109">
    <property type="protein sequence ID" value="ADL05746.1"/>
    <property type="molecule type" value="Genomic_DNA"/>
</dbReference>
<dbReference type="Pfam" id="PF18988">
    <property type="entry name" value="DUF5721"/>
    <property type="match status" value="1"/>
</dbReference>
<dbReference type="STRING" id="610130.Closa_3216"/>
<dbReference type="AlphaFoldDB" id="D9R8L7"/>
<name>D9R8L7_LACSW</name>
<organism evidence="1 2">
    <name type="scientific">Lacrimispora saccharolytica (strain ATCC 35040 / DSM 2544 / NRCC 2533 / WM1)</name>
    <name type="common">Clostridium saccharolyticum</name>
    <dbReference type="NCBI Taxonomy" id="610130"/>
    <lineage>
        <taxon>Bacteria</taxon>
        <taxon>Bacillati</taxon>
        <taxon>Bacillota</taxon>
        <taxon>Clostridia</taxon>
        <taxon>Lachnospirales</taxon>
        <taxon>Lachnospiraceae</taxon>
        <taxon>Lacrimispora</taxon>
    </lineage>
</organism>
<dbReference type="KEGG" id="csh:Closa_3216"/>
<keyword evidence="2" id="KW-1185">Reference proteome</keyword>
<reference evidence="1" key="1">
    <citation type="submission" date="2010-07" db="EMBL/GenBank/DDBJ databases">
        <title>Complete sequence of Clostridium saccharolyticum WM1.</title>
        <authorList>
            <consortium name="US DOE Joint Genome Institute"/>
            <person name="Lucas S."/>
            <person name="Copeland A."/>
            <person name="Lapidus A."/>
            <person name="Cheng J.-F."/>
            <person name="Bruce D."/>
            <person name="Goodwin L."/>
            <person name="Pitluck S."/>
            <person name="Chertkov O."/>
            <person name="Detter J.C."/>
            <person name="Han C."/>
            <person name="Tapia R."/>
            <person name="Land M."/>
            <person name="Hauser L."/>
            <person name="Chang Y.-J."/>
            <person name="Jeffries C."/>
            <person name="Kyrpides N."/>
            <person name="Ivanova N."/>
            <person name="Mikhailova N."/>
            <person name="Mouttaki H."/>
            <person name="Lin L."/>
            <person name="Zhou J."/>
            <person name="Hemme C.L."/>
            <person name="Woyke T."/>
        </authorList>
    </citation>
    <scope>NUCLEOTIDE SEQUENCE [LARGE SCALE GENOMIC DNA]</scope>
    <source>
        <strain evidence="1">WM1</strain>
    </source>
</reference>
<evidence type="ECO:0000313" key="2">
    <source>
        <dbReference type="Proteomes" id="UP000001662"/>
    </source>
</evidence>
<dbReference type="HOGENOM" id="CLU_104975_0_0_9"/>
<dbReference type="eggNOG" id="ENOG5032RA4">
    <property type="taxonomic scope" value="Bacteria"/>
</dbReference>